<organism evidence="5 6">
    <name type="scientific">Knipowitschia caucasica</name>
    <name type="common">Caucasian dwarf goby</name>
    <name type="synonym">Pomatoschistus caucasicus</name>
    <dbReference type="NCBI Taxonomy" id="637954"/>
    <lineage>
        <taxon>Eukaryota</taxon>
        <taxon>Metazoa</taxon>
        <taxon>Chordata</taxon>
        <taxon>Craniata</taxon>
        <taxon>Vertebrata</taxon>
        <taxon>Euteleostomi</taxon>
        <taxon>Actinopterygii</taxon>
        <taxon>Neopterygii</taxon>
        <taxon>Teleostei</taxon>
        <taxon>Neoteleostei</taxon>
        <taxon>Acanthomorphata</taxon>
        <taxon>Gobiaria</taxon>
        <taxon>Gobiiformes</taxon>
        <taxon>Gobioidei</taxon>
        <taxon>Gobiidae</taxon>
        <taxon>Gobiinae</taxon>
        <taxon>Knipowitschia</taxon>
    </lineage>
</organism>
<keyword evidence="3" id="KW-0175">Coiled coil</keyword>
<name>A0AAV2KVE9_KNICA</name>
<proteinExistence type="inferred from homology"/>
<dbReference type="GO" id="GO:0008023">
    <property type="term" value="C:transcription elongation factor complex"/>
    <property type="evidence" value="ECO:0007669"/>
    <property type="project" value="TreeGrafter"/>
</dbReference>
<evidence type="ECO:0000256" key="2">
    <source>
        <dbReference type="PROSITE-ProRule" id="PRU01324"/>
    </source>
</evidence>
<dbReference type="GO" id="GO:0000987">
    <property type="term" value="F:cis-regulatory region sequence-specific DNA binding"/>
    <property type="evidence" value="ECO:0007669"/>
    <property type="project" value="TreeGrafter"/>
</dbReference>
<dbReference type="InterPro" id="IPR031176">
    <property type="entry name" value="ELL/occludin"/>
</dbReference>
<dbReference type="Pfam" id="PF07303">
    <property type="entry name" value="Occludin_ELL"/>
    <property type="match status" value="1"/>
</dbReference>
<dbReference type="InterPro" id="IPR010844">
    <property type="entry name" value="Occludin_ELL"/>
</dbReference>
<dbReference type="PANTHER" id="PTHR23288:SF6">
    <property type="entry name" value="OCCLUDIN"/>
    <property type="match status" value="1"/>
</dbReference>
<evidence type="ECO:0000256" key="1">
    <source>
        <dbReference type="ARBA" id="ARBA00009171"/>
    </source>
</evidence>
<dbReference type="GO" id="GO:0032968">
    <property type="term" value="P:positive regulation of transcription elongation by RNA polymerase II"/>
    <property type="evidence" value="ECO:0007669"/>
    <property type="project" value="TreeGrafter"/>
</dbReference>
<evidence type="ECO:0000313" key="6">
    <source>
        <dbReference type="Proteomes" id="UP001497482"/>
    </source>
</evidence>
<reference evidence="5 6" key="1">
    <citation type="submission" date="2024-04" db="EMBL/GenBank/DDBJ databases">
        <authorList>
            <person name="Waldvogel A.-M."/>
            <person name="Schoenle A."/>
        </authorList>
    </citation>
    <scope>NUCLEOTIDE SEQUENCE [LARGE SCALE GENOMIC DNA]</scope>
</reference>
<dbReference type="SUPFAM" id="SSF144292">
    <property type="entry name" value="occludin/ELL-like"/>
    <property type="match status" value="1"/>
</dbReference>
<dbReference type="AlphaFoldDB" id="A0AAV2KVE9"/>
<dbReference type="EMBL" id="OZ035824">
    <property type="protein sequence ID" value="CAL1594043.1"/>
    <property type="molecule type" value="Genomic_DNA"/>
</dbReference>
<dbReference type="PANTHER" id="PTHR23288">
    <property type="entry name" value="OCCLUDIN AND RNA POLYMERASE II ELONGATION FACTOR ELL"/>
    <property type="match status" value="1"/>
</dbReference>
<dbReference type="PROSITE" id="PS51980">
    <property type="entry name" value="OCEL"/>
    <property type="match status" value="1"/>
</dbReference>
<dbReference type="GO" id="GO:0042795">
    <property type="term" value="P:snRNA transcription by RNA polymerase II"/>
    <property type="evidence" value="ECO:0007669"/>
    <property type="project" value="TreeGrafter"/>
</dbReference>
<sequence length="104" mass="12703">MYPEISSDSQRYDYKEEFDTDLKDYKRLCAEMDDINDQLNKLSRQLDTLDDTSDRYQAVAEEYNQLKDLKQTPEYQAKKKQCRRLRHKLFHIKRMVKNYDKSHS</sequence>
<feature type="coiled-coil region" evidence="3">
    <location>
        <begin position="25"/>
        <end position="69"/>
    </location>
</feature>
<keyword evidence="6" id="KW-1185">Reference proteome</keyword>
<accession>A0AAV2KVE9</accession>
<comment type="similarity">
    <text evidence="1 2">Belongs to the ELL/occludin family.</text>
</comment>
<dbReference type="Proteomes" id="UP001497482">
    <property type="component" value="Chromosome 2"/>
</dbReference>
<dbReference type="Gene3D" id="6.10.140.340">
    <property type="match status" value="1"/>
</dbReference>
<evidence type="ECO:0000259" key="4">
    <source>
        <dbReference type="PROSITE" id="PS51980"/>
    </source>
</evidence>
<evidence type="ECO:0000256" key="3">
    <source>
        <dbReference type="SAM" id="Coils"/>
    </source>
</evidence>
<evidence type="ECO:0000313" key="5">
    <source>
        <dbReference type="EMBL" id="CAL1594043.1"/>
    </source>
</evidence>
<gene>
    <name evidence="5" type="ORF">KC01_LOCUS23039</name>
</gene>
<feature type="domain" description="OCEL" evidence="4">
    <location>
        <begin position="1"/>
        <end position="104"/>
    </location>
</feature>
<protein>
    <recommendedName>
        <fullName evidence="4">OCEL domain-containing protein</fullName>
    </recommendedName>
</protein>